<proteinExistence type="predicted"/>
<evidence type="ECO:0000313" key="2">
    <source>
        <dbReference type="EMBL" id="CAG7659411.1"/>
    </source>
</evidence>
<feature type="transmembrane region" description="Helical" evidence="1">
    <location>
        <begin position="45"/>
        <end position="63"/>
    </location>
</feature>
<evidence type="ECO:0000313" key="3">
    <source>
        <dbReference type="Proteomes" id="UP000708208"/>
    </source>
</evidence>
<keyword evidence="1" id="KW-1133">Transmembrane helix</keyword>
<dbReference type="Proteomes" id="UP000708208">
    <property type="component" value="Unassembled WGS sequence"/>
</dbReference>
<comment type="caution">
    <text evidence="2">The sequence shown here is derived from an EMBL/GenBank/DDBJ whole genome shotgun (WGS) entry which is preliminary data.</text>
</comment>
<reference evidence="2" key="1">
    <citation type="submission" date="2021-06" db="EMBL/GenBank/DDBJ databases">
        <authorList>
            <person name="Hodson N. C."/>
            <person name="Mongue J. A."/>
            <person name="Jaron S. K."/>
        </authorList>
    </citation>
    <scope>NUCLEOTIDE SEQUENCE</scope>
</reference>
<name>A0A8J2J056_9HEXA</name>
<sequence length="67" mass="7781">MCIDIWRTIMSQMAISIRKTALARWIFVFPPTLFVPTDYFGGLSFYLRMLFSIINFLGILVNMNTIA</sequence>
<evidence type="ECO:0000256" key="1">
    <source>
        <dbReference type="SAM" id="Phobius"/>
    </source>
</evidence>
<organism evidence="2 3">
    <name type="scientific">Allacma fusca</name>
    <dbReference type="NCBI Taxonomy" id="39272"/>
    <lineage>
        <taxon>Eukaryota</taxon>
        <taxon>Metazoa</taxon>
        <taxon>Ecdysozoa</taxon>
        <taxon>Arthropoda</taxon>
        <taxon>Hexapoda</taxon>
        <taxon>Collembola</taxon>
        <taxon>Symphypleona</taxon>
        <taxon>Sminthuridae</taxon>
        <taxon>Allacma</taxon>
    </lineage>
</organism>
<dbReference type="EMBL" id="CAJVCH010006851">
    <property type="protein sequence ID" value="CAG7659411.1"/>
    <property type="molecule type" value="Genomic_DNA"/>
</dbReference>
<accession>A0A8J2J056</accession>
<feature type="transmembrane region" description="Helical" evidence="1">
    <location>
        <begin position="21"/>
        <end position="39"/>
    </location>
</feature>
<dbReference type="AlphaFoldDB" id="A0A8J2J056"/>
<gene>
    <name evidence="2" type="ORF">AFUS01_LOCUS1231</name>
</gene>
<protein>
    <submittedName>
        <fullName evidence="2">Uncharacterized protein</fullName>
    </submittedName>
</protein>
<keyword evidence="1" id="KW-0472">Membrane</keyword>
<keyword evidence="1" id="KW-0812">Transmembrane</keyword>
<keyword evidence="3" id="KW-1185">Reference proteome</keyword>